<feature type="compositionally biased region" description="Polar residues" evidence="6">
    <location>
        <begin position="204"/>
        <end position="224"/>
    </location>
</feature>
<sequence>MRRRRRRRKWEEKKEKARRRQEMRRQRRRRRRRRRRKQNERYVGKDVREKYELLLQDSELVTDPWKYILPAPRKSTLPAAILDQPGAEQPSPKSSSITKFTKKMTEEERKKQLITKNAESSSIKRDDATIVTKESSSVKTFDETLVSKESSSVKNDVATPMSKESSVKKDDPTPMKRESSVKKDVVSPVAKGSSSVKKDEIPSVSKNSNAQDCSSTPEPMNISKSPEDFLGFQVDNSTPGSTSAAGSLKTAHSESRVSRSIASFFTKGTNKSSAKKLFDGKQVESAKSGASESTSVAVAAPMSPAAAQDSKMDGESETCPKPLKNVEEPEGLIGHQKSSEPGKINVGVGLSSHQSPAKKRVKLTTLSPPKWRVKLAKPPPPSSSSNDNDDEVIVLE</sequence>
<dbReference type="SMR" id="A0A482X529"/>
<accession>A0A482X529</accession>
<keyword evidence="8" id="KW-1185">Reference proteome</keyword>
<dbReference type="InterPro" id="IPR001289">
    <property type="entry name" value="NFYA"/>
</dbReference>
<keyword evidence="3" id="KW-0238">DNA-binding</keyword>
<keyword evidence="2" id="KW-0805">Transcription regulation</keyword>
<feature type="compositionally biased region" description="Acidic residues" evidence="6">
    <location>
        <begin position="387"/>
        <end position="396"/>
    </location>
</feature>
<dbReference type="InParanoid" id="A0A482X529"/>
<reference evidence="7 8" key="1">
    <citation type="journal article" date="2017" name="Gigascience">
        <title>Genome sequence of the small brown planthopper, Laodelphax striatellus.</title>
        <authorList>
            <person name="Zhu J."/>
            <person name="Jiang F."/>
            <person name="Wang X."/>
            <person name="Yang P."/>
            <person name="Bao Y."/>
            <person name="Zhao W."/>
            <person name="Wang W."/>
            <person name="Lu H."/>
            <person name="Wang Q."/>
            <person name="Cui N."/>
            <person name="Li J."/>
            <person name="Chen X."/>
            <person name="Luo L."/>
            <person name="Yu J."/>
            <person name="Kang L."/>
            <person name="Cui F."/>
        </authorList>
    </citation>
    <scope>NUCLEOTIDE SEQUENCE [LARGE SCALE GENOMIC DNA]</scope>
    <source>
        <strain evidence="7">Lst14</strain>
    </source>
</reference>
<evidence type="ECO:0000256" key="6">
    <source>
        <dbReference type="SAM" id="MobiDB-lite"/>
    </source>
</evidence>
<gene>
    <name evidence="7" type="ORF">LSTR_LSTR009277</name>
</gene>
<feature type="compositionally biased region" description="Low complexity" evidence="6">
    <location>
        <begin position="295"/>
        <end position="307"/>
    </location>
</feature>
<feature type="compositionally biased region" description="Polar residues" evidence="6">
    <location>
        <begin position="234"/>
        <end position="245"/>
    </location>
</feature>
<evidence type="ECO:0000313" key="8">
    <source>
        <dbReference type="Proteomes" id="UP000291343"/>
    </source>
</evidence>
<dbReference type="Proteomes" id="UP000291343">
    <property type="component" value="Unassembled WGS sequence"/>
</dbReference>
<evidence type="ECO:0000256" key="3">
    <source>
        <dbReference type="ARBA" id="ARBA00023125"/>
    </source>
</evidence>
<feature type="compositionally biased region" description="Polar residues" evidence="6">
    <location>
        <begin position="258"/>
        <end position="272"/>
    </location>
</feature>
<feature type="compositionally biased region" description="Basic and acidic residues" evidence="6">
    <location>
        <begin position="165"/>
        <end position="185"/>
    </location>
</feature>
<evidence type="ECO:0000256" key="2">
    <source>
        <dbReference type="ARBA" id="ARBA00023015"/>
    </source>
</evidence>
<name>A0A482X529_LAOST</name>
<feature type="region of interest" description="Disordered" evidence="6">
    <location>
        <begin position="1"/>
        <end position="43"/>
    </location>
</feature>
<feature type="region of interest" description="Disordered" evidence="6">
    <location>
        <begin position="79"/>
        <end position="396"/>
    </location>
</feature>
<feature type="compositionally biased region" description="Basic residues" evidence="6">
    <location>
        <begin position="16"/>
        <end position="38"/>
    </location>
</feature>
<comment type="caution">
    <text evidence="7">The sequence shown here is derived from an EMBL/GenBank/DDBJ whole genome shotgun (WGS) entry which is preliminary data.</text>
</comment>
<proteinExistence type="predicted"/>
<dbReference type="GO" id="GO:0005634">
    <property type="term" value="C:nucleus"/>
    <property type="evidence" value="ECO:0007669"/>
    <property type="project" value="UniProtKB-SubCell"/>
</dbReference>
<dbReference type="GO" id="GO:0003700">
    <property type="term" value="F:DNA-binding transcription factor activity"/>
    <property type="evidence" value="ECO:0007669"/>
    <property type="project" value="InterPro"/>
</dbReference>
<evidence type="ECO:0000256" key="5">
    <source>
        <dbReference type="ARBA" id="ARBA00023242"/>
    </source>
</evidence>
<comment type="subcellular location">
    <subcellularLocation>
        <location evidence="1">Nucleus</location>
    </subcellularLocation>
</comment>
<evidence type="ECO:0000313" key="7">
    <source>
        <dbReference type="EMBL" id="RZF40792.1"/>
    </source>
</evidence>
<dbReference type="GO" id="GO:0003677">
    <property type="term" value="F:DNA binding"/>
    <property type="evidence" value="ECO:0007669"/>
    <property type="project" value="UniProtKB-KW"/>
</dbReference>
<dbReference type="AlphaFoldDB" id="A0A482X529"/>
<organism evidence="7 8">
    <name type="scientific">Laodelphax striatellus</name>
    <name type="common">Small brown planthopper</name>
    <name type="synonym">Delphax striatella</name>
    <dbReference type="NCBI Taxonomy" id="195883"/>
    <lineage>
        <taxon>Eukaryota</taxon>
        <taxon>Metazoa</taxon>
        <taxon>Ecdysozoa</taxon>
        <taxon>Arthropoda</taxon>
        <taxon>Hexapoda</taxon>
        <taxon>Insecta</taxon>
        <taxon>Pterygota</taxon>
        <taxon>Neoptera</taxon>
        <taxon>Paraneoptera</taxon>
        <taxon>Hemiptera</taxon>
        <taxon>Auchenorrhyncha</taxon>
        <taxon>Fulgoroidea</taxon>
        <taxon>Delphacidae</taxon>
        <taxon>Criomorphinae</taxon>
        <taxon>Laodelphax</taxon>
    </lineage>
</organism>
<keyword evidence="5" id="KW-0539">Nucleus</keyword>
<keyword evidence="4" id="KW-0804">Transcription</keyword>
<dbReference type="PROSITE" id="PS51152">
    <property type="entry name" value="NFYA_HAP2_2"/>
    <property type="match status" value="1"/>
</dbReference>
<evidence type="ECO:0000256" key="1">
    <source>
        <dbReference type="ARBA" id="ARBA00004123"/>
    </source>
</evidence>
<dbReference type="EMBL" id="QKKF02017624">
    <property type="protein sequence ID" value="RZF40792.1"/>
    <property type="molecule type" value="Genomic_DNA"/>
</dbReference>
<protein>
    <submittedName>
        <fullName evidence="7">Uncharacterized protein</fullName>
    </submittedName>
</protein>
<evidence type="ECO:0000256" key="4">
    <source>
        <dbReference type="ARBA" id="ARBA00023163"/>
    </source>
</evidence>